<feature type="domain" description="ABC3 transporter permease C-terminal" evidence="8">
    <location>
        <begin position="975"/>
        <end position="1090"/>
    </location>
</feature>
<name>A0ABW8CEV6_9ACTN</name>
<dbReference type="Proteomes" id="UP001614394">
    <property type="component" value="Unassembled WGS sequence"/>
</dbReference>
<feature type="transmembrane region" description="Helical" evidence="7">
    <location>
        <begin position="344"/>
        <end position="367"/>
    </location>
</feature>
<keyword evidence="2" id="KW-1003">Cell membrane</keyword>
<comment type="caution">
    <text evidence="9">The sequence shown here is derived from an EMBL/GenBank/DDBJ whole genome shotgun (WGS) entry which is preliminary data.</text>
</comment>
<evidence type="ECO:0000256" key="7">
    <source>
        <dbReference type="SAM" id="Phobius"/>
    </source>
</evidence>
<dbReference type="PANTHER" id="PTHR30572">
    <property type="entry name" value="MEMBRANE COMPONENT OF TRANSPORTER-RELATED"/>
    <property type="match status" value="1"/>
</dbReference>
<feature type="transmembrane region" description="Helical" evidence="7">
    <location>
        <begin position="387"/>
        <end position="415"/>
    </location>
</feature>
<evidence type="ECO:0000256" key="2">
    <source>
        <dbReference type="ARBA" id="ARBA00022475"/>
    </source>
</evidence>
<reference evidence="9 10" key="1">
    <citation type="submission" date="2024-10" db="EMBL/GenBank/DDBJ databases">
        <title>The Natural Products Discovery Center: Release of the First 8490 Sequenced Strains for Exploring Actinobacteria Biosynthetic Diversity.</title>
        <authorList>
            <person name="Kalkreuter E."/>
            <person name="Kautsar S.A."/>
            <person name="Yang D."/>
            <person name="Bader C.D."/>
            <person name="Teijaro C.N."/>
            <person name="Fluegel L."/>
            <person name="Davis C.M."/>
            <person name="Simpson J.R."/>
            <person name="Lauterbach L."/>
            <person name="Steele A.D."/>
            <person name="Gui C."/>
            <person name="Meng S."/>
            <person name="Li G."/>
            <person name="Viehrig K."/>
            <person name="Ye F."/>
            <person name="Su P."/>
            <person name="Kiefer A.F."/>
            <person name="Nichols A."/>
            <person name="Cepeda A.J."/>
            <person name="Yan W."/>
            <person name="Fan B."/>
            <person name="Jiang Y."/>
            <person name="Adhikari A."/>
            <person name="Zheng C.-J."/>
            <person name="Schuster L."/>
            <person name="Cowan T.M."/>
            <person name="Smanski M.J."/>
            <person name="Chevrette M.G."/>
            <person name="De Carvalho L.P.S."/>
            <person name="Shen B."/>
        </authorList>
    </citation>
    <scope>NUCLEOTIDE SEQUENCE [LARGE SCALE GENOMIC DNA]</scope>
    <source>
        <strain evidence="9 10">NPDC053399</strain>
    </source>
</reference>
<dbReference type="InterPro" id="IPR003838">
    <property type="entry name" value="ABC3_permease_C"/>
</dbReference>
<evidence type="ECO:0000313" key="9">
    <source>
        <dbReference type="EMBL" id="MFI9104357.1"/>
    </source>
</evidence>
<dbReference type="PANTHER" id="PTHR30572:SF4">
    <property type="entry name" value="ABC TRANSPORTER PERMEASE YTRF"/>
    <property type="match status" value="1"/>
</dbReference>
<evidence type="ECO:0000259" key="8">
    <source>
        <dbReference type="Pfam" id="PF02687"/>
    </source>
</evidence>
<dbReference type="EMBL" id="JBITYG010000009">
    <property type="protein sequence ID" value="MFI9104357.1"/>
    <property type="molecule type" value="Genomic_DNA"/>
</dbReference>
<keyword evidence="10" id="KW-1185">Reference proteome</keyword>
<comment type="similarity">
    <text evidence="6">Belongs to the ABC-4 integral membrane protein family.</text>
</comment>
<feature type="transmembrane region" description="Helical" evidence="7">
    <location>
        <begin position="1023"/>
        <end position="1050"/>
    </location>
</feature>
<keyword evidence="4 7" id="KW-1133">Transmembrane helix</keyword>
<protein>
    <submittedName>
        <fullName evidence="9">FtsX-like permease family protein</fullName>
    </submittedName>
</protein>
<dbReference type="InterPro" id="IPR050250">
    <property type="entry name" value="Macrolide_Exporter_MacB"/>
</dbReference>
<feature type="transmembrane region" description="Helical" evidence="7">
    <location>
        <begin position="436"/>
        <end position="457"/>
    </location>
</feature>
<keyword evidence="5 7" id="KW-0472">Membrane</keyword>
<keyword evidence="3 7" id="KW-0812">Transmembrane</keyword>
<dbReference type="RefSeq" id="WP_399654532.1">
    <property type="nucleotide sequence ID" value="NZ_JBITYG010000009.1"/>
</dbReference>
<evidence type="ECO:0000256" key="6">
    <source>
        <dbReference type="ARBA" id="ARBA00038076"/>
    </source>
</evidence>
<dbReference type="Pfam" id="PF02687">
    <property type="entry name" value="FtsX"/>
    <property type="match status" value="2"/>
</dbReference>
<comment type="subcellular location">
    <subcellularLocation>
        <location evidence="1">Cell membrane</location>
        <topology evidence="1">Multi-pass membrane protein</topology>
    </subcellularLocation>
</comment>
<evidence type="ECO:0000256" key="1">
    <source>
        <dbReference type="ARBA" id="ARBA00004651"/>
    </source>
</evidence>
<feature type="transmembrane region" description="Helical" evidence="7">
    <location>
        <begin position="533"/>
        <end position="552"/>
    </location>
</feature>
<gene>
    <name evidence="9" type="ORF">ACIGXA_27960</name>
</gene>
<evidence type="ECO:0000256" key="5">
    <source>
        <dbReference type="ARBA" id="ARBA00023136"/>
    </source>
</evidence>
<evidence type="ECO:0000313" key="10">
    <source>
        <dbReference type="Proteomes" id="UP001614394"/>
    </source>
</evidence>
<organism evidence="9 10">
    <name type="scientific">Streptomyces fildesensis</name>
    <dbReference type="NCBI Taxonomy" id="375757"/>
    <lineage>
        <taxon>Bacteria</taxon>
        <taxon>Bacillati</taxon>
        <taxon>Actinomycetota</taxon>
        <taxon>Actinomycetes</taxon>
        <taxon>Kitasatosporales</taxon>
        <taxon>Streptomycetaceae</taxon>
        <taxon>Streptomyces</taxon>
    </lineage>
</organism>
<sequence length="1105" mass="113354">MTGFVFLRVRAHRLLLTAALLTVVLTTSVLATLAAFTGAIGDAGLRRTLEHQSAARTTVNVQLTVTADAWRTADAGIRKNLGSAYDGLPAQVRSSIRSGPYALPATLGGAASGAPQGADPDLTLLATFDRAHVTLVQGGWPTAVDRGTGVVPVAVPEPVARSLGVRPGTLVDLTSRLGGPVLHIRVTGTYRPTDRTDPYWQLDPMGGHGIRTVSFTTYGPLLADPSVFASDRLTPAEMSWQSTADFRNLDVAGIPGVRNDVQRTIDATAKDPANSGIQISSELPDLLTGVQRTLLVTRSTLLIGALQLLILAGFALLLVAQLLSEERAGETALLRARGGSRGRVARLAATESLLLAVPAGLAAPLLAGPVIRLLAGQGALARSGTDLGGAIGAGAWWVAAGTALACAFAVIVPALRGAGSYVEERSARARRGALPAAVQAGADLGLLLLAGIAYWQLSRRASDNGVLSADTGGSLGVDPVLVAAPALCLLAGTVLILRLLPLAARLGERRAARGSGLSLALAGWQLSRRPRRGAGAVLLLVLAVAMGMFAIGQGASWDRSQRDQADFAVGADLRVTGSTTPPFGQAGVYEHTPGIASAAPAARAQLTLPEQRVASVLMIDTAKAGAMMRFRQDLADRPLPELLRPLRTDPSGGAKETGGFPVDATARQLRFTAQLDSDGQGGVLDSLTAVLRDANGITYAFPLGEVPADGKPHLLVLDLTDAAGRTGGSPAGPLRLTRVEVDYSAPEFVEKHRLTLAPATVAADGTVRPLTTAAGSAWAAKAQMQRADAALGGDPALQPNAGTVTSTAAGSALTVDYSTGATLTESKGAHLSVRVAEPAAPPLAGVATDAFLRATGSKVGGDVRVELNGVETTVRITSVIRALPGTTAPPSSLKDGGALLLDLRAVNRTLNATGGRGMEPSEWWLSARPGATGKVAAALRDRADIDSLLVRDETASELRADPLGAGPQSALPAAVIAAAVLAAVGFAVSSAGAIRERSGEFAVLRALGAPRRKLARMMAAEQGLLVLLALVVGVALGALLTRLVVPLIVLTAQASQPVPGLLVTLPVGPLAQLIAIVLVVPLLVVVLTAVRRGDPVTALRRQGED</sequence>
<feature type="transmembrane region" description="Helical" evidence="7">
    <location>
        <begin position="301"/>
        <end position="323"/>
    </location>
</feature>
<proteinExistence type="inferred from homology"/>
<feature type="transmembrane region" description="Helical" evidence="7">
    <location>
        <begin position="1070"/>
        <end position="1090"/>
    </location>
</feature>
<accession>A0ABW8CEV6</accession>
<feature type="transmembrane region" description="Helical" evidence="7">
    <location>
        <begin position="477"/>
        <end position="500"/>
    </location>
</feature>
<feature type="transmembrane region" description="Helical" evidence="7">
    <location>
        <begin position="969"/>
        <end position="988"/>
    </location>
</feature>
<evidence type="ECO:0000256" key="3">
    <source>
        <dbReference type="ARBA" id="ARBA00022692"/>
    </source>
</evidence>
<feature type="domain" description="ABC3 transporter permease C-terminal" evidence="8">
    <location>
        <begin position="305"/>
        <end position="416"/>
    </location>
</feature>
<evidence type="ECO:0000256" key="4">
    <source>
        <dbReference type="ARBA" id="ARBA00022989"/>
    </source>
</evidence>